<dbReference type="InterPro" id="IPR036691">
    <property type="entry name" value="Endo/exonu/phosph_ase_sf"/>
</dbReference>
<keyword evidence="2" id="KW-0325">Glycoprotein</keyword>
<dbReference type="EMBL" id="BAAFJT010000001">
    <property type="protein sequence ID" value="GAB0176422.1"/>
    <property type="molecule type" value="Genomic_DNA"/>
</dbReference>
<name>A0ABC9VXB8_GRUJA</name>
<dbReference type="PROSITE" id="PS51233">
    <property type="entry name" value="VWFD"/>
    <property type="match status" value="2"/>
</dbReference>
<dbReference type="Gene3D" id="3.60.10.10">
    <property type="entry name" value="Endonuclease/exonuclease/phosphatase"/>
    <property type="match status" value="1"/>
</dbReference>
<dbReference type="Gene3D" id="2.10.25.10">
    <property type="entry name" value="Laminin"/>
    <property type="match status" value="1"/>
</dbReference>
<organism evidence="4 5">
    <name type="scientific">Grus japonensis</name>
    <name type="common">Japanese crane</name>
    <name type="synonym">Red-crowned crane</name>
    <dbReference type="NCBI Taxonomy" id="30415"/>
    <lineage>
        <taxon>Eukaryota</taxon>
        <taxon>Metazoa</taxon>
        <taxon>Chordata</taxon>
        <taxon>Craniata</taxon>
        <taxon>Vertebrata</taxon>
        <taxon>Euteleostomi</taxon>
        <taxon>Archelosauria</taxon>
        <taxon>Archosauria</taxon>
        <taxon>Dinosauria</taxon>
        <taxon>Saurischia</taxon>
        <taxon>Theropoda</taxon>
        <taxon>Coelurosauria</taxon>
        <taxon>Aves</taxon>
        <taxon>Neognathae</taxon>
        <taxon>Neoaves</taxon>
        <taxon>Gruiformes</taxon>
        <taxon>Gruidae</taxon>
        <taxon>Grus</taxon>
    </lineage>
</organism>
<evidence type="ECO:0000313" key="4">
    <source>
        <dbReference type="EMBL" id="GAB0176422.1"/>
    </source>
</evidence>
<dbReference type="InterPro" id="IPR036084">
    <property type="entry name" value="Ser_inhib-like_sf"/>
</dbReference>
<proteinExistence type="predicted"/>
<dbReference type="PANTHER" id="PTHR11339:SF225">
    <property type="entry name" value="OTOGELIN-LIKE PROTEIN"/>
    <property type="match status" value="1"/>
</dbReference>
<dbReference type="PANTHER" id="PTHR11339">
    <property type="entry name" value="EXTRACELLULAR MATRIX GLYCOPROTEIN RELATED"/>
    <property type="match status" value="1"/>
</dbReference>
<dbReference type="Pfam" id="PF08742">
    <property type="entry name" value="C8"/>
    <property type="match status" value="2"/>
</dbReference>
<dbReference type="SMART" id="SM00216">
    <property type="entry name" value="VWD"/>
    <property type="match status" value="1"/>
</dbReference>
<evidence type="ECO:0000259" key="3">
    <source>
        <dbReference type="PROSITE" id="PS51233"/>
    </source>
</evidence>
<dbReference type="CDD" id="cd19941">
    <property type="entry name" value="TIL"/>
    <property type="match status" value="1"/>
</dbReference>
<dbReference type="InterPro" id="IPR002919">
    <property type="entry name" value="TIL_dom"/>
</dbReference>
<dbReference type="InterPro" id="IPR014853">
    <property type="entry name" value="VWF/SSPO/ZAN-like_Cys-rich_dom"/>
</dbReference>
<comment type="caution">
    <text evidence="4">The sequence shown here is derived from an EMBL/GenBank/DDBJ whole genome shotgun (WGS) entry which is preliminary data.</text>
</comment>
<keyword evidence="5" id="KW-1185">Reference proteome</keyword>
<feature type="domain" description="VWFD" evidence="3">
    <location>
        <begin position="288"/>
        <end position="362"/>
    </location>
</feature>
<dbReference type="AlphaFoldDB" id="A0ABC9VXB8"/>
<feature type="domain" description="VWFD" evidence="3">
    <location>
        <begin position="1"/>
        <end position="129"/>
    </location>
</feature>
<evidence type="ECO:0000256" key="1">
    <source>
        <dbReference type="ARBA" id="ARBA00023157"/>
    </source>
</evidence>
<dbReference type="SMART" id="SM00832">
    <property type="entry name" value="C8"/>
    <property type="match status" value="2"/>
</dbReference>
<dbReference type="Pfam" id="PF00094">
    <property type="entry name" value="VWD"/>
    <property type="match status" value="2"/>
</dbReference>
<dbReference type="Pfam" id="PF01826">
    <property type="entry name" value="TIL"/>
    <property type="match status" value="1"/>
</dbReference>
<dbReference type="InterPro" id="IPR001846">
    <property type="entry name" value="VWF_type-D"/>
</dbReference>
<gene>
    <name evidence="4" type="ORF">GRJ2_000107400</name>
</gene>
<keyword evidence="1" id="KW-1015">Disulfide bond</keyword>
<dbReference type="Proteomes" id="UP001623348">
    <property type="component" value="Unassembled WGS sequence"/>
</dbReference>
<protein>
    <submittedName>
        <fullName evidence="4">Otogelin-like protein</fullName>
    </submittedName>
</protein>
<dbReference type="InterPro" id="IPR050780">
    <property type="entry name" value="Mucin_vWF_Thrombospondin_sf"/>
</dbReference>
<evidence type="ECO:0000313" key="5">
    <source>
        <dbReference type="Proteomes" id="UP001623348"/>
    </source>
</evidence>
<evidence type="ECO:0000256" key="2">
    <source>
        <dbReference type="ARBA" id="ARBA00023180"/>
    </source>
</evidence>
<reference evidence="4 5" key="1">
    <citation type="submission" date="2024-06" db="EMBL/GenBank/DDBJ databases">
        <title>The draft genome of Grus japonensis, version 3.</title>
        <authorList>
            <person name="Nabeshima K."/>
            <person name="Suzuki S."/>
            <person name="Onuma M."/>
        </authorList>
    </citation>
    <scope>NUCLEOTIDE SEQUENCE [LARGE SCALE GENOMIC DNA]</scope>
    <source>
        <strain evidence="4 5">451A</strain>
    </source>
</reference>
<sequence>MQQLNFDHACIESITLVLEDDVSKQVTLTRYGQVQTGPNQVFNLNGAIEIQNISSFFVQLKTSFGLKILFAKDGERIYVQVDVGWKRRTLGLCGTYNGNLRDDFLSPAGMIEGTPQLHANAWKVSSACSVPINIPVVDPCNVNQQNVGYASHCDIINQEVFAPCHAYINPGLYYQLCRFDACKCGSSCLCNALAHYAYVCGKHGVVVDFRAHISYCAVMCHSGMLYHQCSSFCKHSCASLSMANICGDDCAEGCNCPDGKYFEESVNFCVSIVCRRGIFNCTSYPCPAVCTVYGDRHYYTFDGLEYDYVSDCQVYLLKSTDNSNISIIAQNKKCFDNDIVCSKNVFITVGDTEIYFTEPSEKQGKLAGLCGNFDKYTSNDLTTSNNMEVRNAQVFGDSWVLGQIDVTSFVKNCHTDTCNCNLGGDCECLCTSIAAYAHKCCQQGAAIHWRSPSLCAYDCEYYNQGLGEGPYILASYGENDTIIGANVSSRRIFPLPRTGAYGNVFFSFMITPGLFKDKDLSLVLLGDFNLPDVCWKYNTAERKQSKRFLECVEDNFLTQLVSEPTREGAPLDLLFVNRGGLVGDVMVGGHLGHSDHEIIELLILGEVRRGVSRTATLDFQRADFGLFKILVDRVPLEAVLKGKGVQEGRTFFKKEILNVQEQAVPMCQKMSQWGRRAWLNRKLWLELGKKRRTYDLWKKRQATQEDYKDVMRLCGEKITRAKAP</sequence>
<accession>A0ABC9VXB8</accession>
<dbReference type="SUPFAM" id="SSF57567">
    <property type="entry name" value="Serine protease inhibitors"/>
    <property type="match status" value="1"/>
</dbReference>